<sequence>MLNPADHAHFSLCPIANLGLTWCPGCGIGRSISSVLHGNISQSFHYHWFGIPALLILISRISSLGTKIKVYYHPKSIL</sequence>
<dbReference type="AlphaFoldDB" id="R9GVX7"/>
<dbReference type="InterPro" id="IPR021215">
    <property type="entry name" value="DUF2752"/>
</dbReference>
<name>R9GVX7_9SPHI</name>
<comment type="caution">
    <text evidence="2">The sequence shown here is derived from an EMBL/GenBank/DDBJ whole genome shotgun (WGS) entry which is preliminary data.</text>
</comment>
<evidence type="ECO:0000313" key="3">
    <source>
        <dbReference type="Proteomes" id="UP000014174"/>
    </source>
</evidence>
<proteinExistence type="predicted"/>
<keyword evidence="1" id="KW-0812">Transmembrane</keyword>
<keyword evidence="3" id="KW-1185">Reference proteome</keyword>
<dbReference type="OrthoDB" id="1525013at2"/>
<dbReference type="Pfam" id="PF10825">
    <property type="entry name" value="DUF2752"/>
    <property type="match status" value="1"/>
</dbReference>
<dbReference type="Proteomes" id="UP000014174">
    <property type="component" value="Unassembled WGS sequence"/>
</dbReference>
<dbReference type="PATRIC" id="fig|1150600.3.peg.902"/>
<keyword evidence="1" id="KW-0472">Membrane</keyword>
<dbReference type="eggNOG" id="ENOG50335AR">
    <property type="taxonomic scope" value="Bacteria"/>
</dbReference>
<gene>
    <name evidence="2" type="ORF">ADIARSV_0919</name>
</gene>
<feature type="transmembrane region" description="Helical" evidence="1">
    <location>
        <begin position="46"/>
        <end position="65"/>
    </location>
</feature>
<accession>R9GVX7</accession>
<evidence type="ECO:0008006" key="4">
    <source>
        <dbReference type="Google" id="ProtNLM"/>
    </source>
</evidence>
<dbReference type="RefSeq" id="WP_016194164.1">
    <property type="nucleotide sequence ID" value="NZ_AQPN01000038.1"/>
</dbReference>
<evidence type="ECO:0000256" key="1">
    <source>
        <dbReference type="SAM" id="Phobius"/>
    </source>
</evidence>
<protein>
    <recommendedName>
        <fullName evidence="4">DUF2752 domain-containing protein</fullName>
    </recommendedName>
</protein>
<dbReference type="EMBL" id="AQPN01000038">
    <property type="protein sequence ID" value="EOR95906.1"/>
    <property type="molecule type" value="Genomic_DNA"/>
</dbReference>
<keyword evidence="1" id="KW-1133">Transmembrane helix</keyword>
<reference evidence="2 3" key="1">
    <citation type="journal article" date="2013" name="Genome Announc.">
        <title>Draft Genome Sequence of Arcticibacter svalbardensis Strain MN12-7T, a Member of the Family Sphingobacteriaceae Isolated from an Arctic Soil Sample.</title>
        <authorList>
            <person name="Shivaji S."/>
            <person name="Ara S."/>
            <person name="Prasad S."/>
            <person name="Manasa B.P."/>
            <person name="Begum Z."/>
            <person name="Singh A."/>
            <person name="Kumar Pinnaka A."/>
        </authorList>
    </citation>
    <scope>NUCLEOTIDE SEQUENCE [LARGE SCALE GENOMIC DNA]</scope>
    <source>
        <strain evidence="2 3">MN12-7</strain>
    </source>
</reference>
<evidence type="ECO:0000313" key="2">
    <source>
        <dbReference type="EMBL" id="EOR95906.1"/>
    </source>
</evidence>
<dbReference type="STRING" id="1150600.ADIARSV_0919"/>
<organism evidence="2 3">
    <name type="scientific">Arcticibacter svalbardensis MN12-7</name>
    <dbReference type="NCBI Taxonomy" id="1150600"/>
    <lineage>
        <taxon>Bacteria</taxon>
        <taxon>Pseudomonadati</taxon>
        <taxon>Bacteroidota</taxon>
        <taxon>Sphingobacteriia</taxon>
        <taxon>Sphingobacteriales</taxon>
        <taxon>Sphingobacteriaceae</taxon>
        <taxon>Arcticibacter</taxon>
    </lineage>
</organism>